<evidence type="ECO:0000256" key="4">
    <source>
        <dbReference type="ARBA" id="ARBA00022692"/>
    </source>
</evidence>
<feature type="transmembrane region" description="Helical" evidence="8">
    <location>
        <begin position="397"/>
        <end position="420"/>
    </location>
</feature>
<evidence type="ECO:0000256" key="1">
    <source>
        <dbReference type="ARBA" id="ARBA00004141"/>
    </source>
</evidence>
<dbReference type="Proteomes" id="UP000053237">
    <property type="component" value="Unassembled WGS sequence"/>
</dbReference>
<dbReference type="GO" id="GO:0016020">
    <property type="term" value="C:membrane"/>
    <property type="evidence" value="ECO:0007669"/>
    <property type="project" value="UniProtKB-SubCell"/>
</dbReference>
<comment type="subcellular location">
    <subcellularLocation>
        <location evidence="1">Membrane</location>
        <topology evidence="1">Multi-pass membrane protein</topology>
    </subcellularLocation>
</comment>
<gene>
    <name evidence="9" type="ORF">BN9_111000</name>
</gene>
<evidence type="ECO:0000256" key="2">
    <source>
        <dbReference type="ARBA" id="ARBA00007015"/>
    </source>
</evidence>
<keyword evidence="4 8" id="KW-0812">Transmembrane</keyword>
<feature type="transmembrane region" description="Helical" evidence="8">
    <location>
        <begin position="519"/>
        <end position="542"/>
    </location>
</feature>
<feature type="transmembrane region" description="Helical" evidence="8">
    <location>
        <begin position="219"/>
        <end position="238"/>
    </location>
</feature>
<protein>
    <recommendedName>
        <fullName evidence="11">Major facilitator superfamily (MFS) profile domain-containing protein</fullName>
    </recommendedName>
</protein>
<sequence>MVHSHLSLNTSKSPAPSISSAVGKSDRIDTPQCEAEQEASYHIYDGNILDQKSFGLLIQYAAIGFIDSVLPATIYPFLQNYLNAEGSTILTARVLIQLPWAFKVFYGMLSDCFPLLGYRHRPYILIGWIVCLLGLIIISSVPNQEPYYSVTEYRRVRPEYYTPKIVSTFNRDASAQGTKYVLLMMMCAFGYLLSDVCADGLMVKIAQREPEARRGKSQALVYIIRTIFGIIGMALVGFGLNSEDYGGTFDFSIGFSKLMQIVTILLCPVLPLTWFLIQEEKHVAPPFRVYIMSLWKMIQRRVVYQVICHQFFSGLFSSITCTASAPIQSIYAKVEPINEKVFEVLGSLVFALAISMTSKYGLQWNWRYIIIISVLSSIGLDMIPTFLTIWNVVRNQWFWLGVPIVLSLPQGISFIVSAFVSVELAEPPNEAAIYGLMTTVNNLSAPFGASLTKLIDKQWNLSNERIKTDTRAVRMDVTKAYLLMYTMSALSLVFLRFLPKQKEETQHLKRFGGSSRLCGILTLLYLIIALLWAIVANILSIFPSTSCLIIAGGNGC</sequence>
<feature type="compositionally biased region" description="Polar residues" evidence="7">
    <location>
        <begin position="1"/>
        <end position="22"/>
    </location>
</feature>
<reference evidence="9 10" key="1">
    <citation type="submission" date="2012-05" db="EMBL/GenBank/DDBJ databases">
        <title>Recombination and specialization in a pathogen metapopulation.</title>
        <authorList>
            <person name="Gardiner A."/>
            <person name="Kemen E."/>
            <person name="Schultz-Larsen T."/>
            <person name="MacLean D."/>
            <person name="Van Oosterhout C."/>
            <person name="Jones J.D.G."/>
        </authorList>
    </citation>
    <scope>NUCLEOTIDE SEQUENCE [LARGE SCALE GENOMIC DNA]</scope>
    <source>
        <strain evidence="9 10">Ac Nc2</strain>
    </source>
</reference>
<evidence type="ECO:0000313" key="10">
    <source>
        <dbReference type="Proteomes" id="UP000053237"/>
    </source>
</evidence>
<dbReference type="SUPFAM" id="SSF103473">
    <property type="entry name" value="MFS general substrate transporter"/>
    <property type="match status" value="1"/>
</dbReference>
<feature type="transmembrane region" description="Helical" evidence="8">
    <location>
        <begin position="341"/>
        <end position="362"/>
    </location>
</feature>
<feature type="transmembrane region" description="Helical" evidence="8">
    <location>
        <begin position="57"/>
        <end position="78"/>
    </location>
</feature>
<evidence type="ECO:0000256" key="7">
    <source>
        <dbReference type="SAM" id="MobiDB-lite"/>
    </source>
</evidence>
<feature type="transmembrane region" description="Helical" evidence="8">
    <location>
        <begin position="180"/>
        <end position="198"/>
    </location>
</feature>
<dbReference type="InParanoid" id="A0A024GSL5"/>
<dbReference type="OrthoDB" id="754047at2759"/>
<dbReference type="PANTHER" id="PTHR31585">
    <property type="entry name" value="FOLATE-BIOPTERIN TRANSPORTER 1, CHLOROPLASTIC"/>
    <property type="match status" value="1"/>
</dbReference>
<dbReference type="Pfam" id="PF03092">
    <property type="entry name" value="BT1"/>
    <property type="match status" value="1"/>
</dbReference>
<keyword evidence="3" id="KW-0813">Transport</keyword>
<feature type="transmembrane region" description="Helical" evidence="8">
    <location>
        <begin position="98"/>
        <end position="116"/>
    </location>
</feature>
<dbReference type="AlphaFoldDB" id="A0A024GSL5"/>
<proteinExistence type="inferred from homology"/>
<dbReference type="InterPro" id="IPR036259">
    <property type="entry name" value="MFS_trans_sf"/>
</dbReference>
<comment type="caution">
    <text evidence="9">The sequence shown here is derived from an EMBL/GenBank/DDBJ whole genome shotgun (WGS) entry which is preliminary data.</text>
</comment>
<dbReference type="Gene3D" id="1.20.1250.20">
    <property type="entry name" value="MFS general substrate transporter like domains"/>
    <property type="match status" value="1"/>
</dbReference>
<name>A0A024GSL5_9STRA</name>
<dbReference type="EMBL" id="CAIX01000331">
    <property type="protein sequence ID" value="CCI49725.1"/>
    <property type="molecule type" value="Genomic_DNA"/>
</dbReference>
<evidence type="ECO:0000256" key="3">
    <source>
        <dbReference type="ARBA" id="ARBA00022448"/>
    </source>
</evidence>
<evidence type="ECO:0000256" key="8">
    <source>
        <dbReference type="SAM" id="Phobius"/>
    </source>
</evidence>
<feature type="transmembrane region" description="Helical" evidence="8">
    <location>
        <begin position="480"/>
        <end position="498"/>
    </location>
</feature>
<dbReference type="InterPro" id="IPR039309">
    <property type="entry name" value="BT1"/>
</dbReference>
<feature type="region of interest" description="Disordered" evidence="7">
    <location>
        <begin position="1"/>
        <end position="25"/>
    </location>
</feature>
<organism evidence="9 10">
    <name type="scientific">Albugo candida</name>
    <dbReference type="NCBI Taxonomy" id="65357"/>
    <lineage>
        <taxon>Eukaryota</taxon>
        <taxon>Sar</taxon>
        <taxon>Stramenopiles</taxon>
        <taxon>Oomycota</taxon>
        <taxon>Peronosporomycetes</taxon>
        <taxon>Albuginales</taxon>
        <taxon>Albuginaceae</taxon>
        <taxon>Albugo</taxon>
    </lineage>
</organism>
<feature type="transmembrane region" description="Helical" evidence="8">
    <location>
        <begin position="123"/>
        <end position="141"/>
    </location>
</feature>
<dbReference type="PANTHER" id="PTHR31585:SF5">
    <property type="entry name" value="RNA-BINDING S4 DOMAIN-CONTAINING PROTEIN"/>
    <property type="match status" value="1"/>
</dbReference>
<comment type="similarity">
    <text evidence="2">Belongs to the major facilitator superfamily. Folate-biopterin transporter (TC 2.A.71) family.</text>
</comment>
<keyword evidence="10" id="KW-1185">Reference proteome</keyword>
<feature type="transmembrane region" description="Helical" evidence="8">
    <location>
        <begin position="368"/>
        <end position="390"/>
    </location>
</feature>
<feature type="transmembrane region" description="Helical" evidence="8">
    <location>
        <begin position="258"/>
        <end position="277"/>
    </location>
</feature>
<evidence type="ECO:0008006" key="11">
    <source>
        <dbReference type="Google" id="ProtNLM"/>
    </source>
</evidence>
<evidence type="ECO:0000313" key="9">
    <source>
        <dbReference type="EMBL" id="CCI49725.1"/>
    </source>
</evidence>
<keyword evidence="5 8" id="KW-1133">Transmembrane helix</keyword>
<accession>A0A024GSL5</accession>
<keyword evidence="6 8" id="KW-0472">Membrane</keyword>
<evidence type="ECO:0000256" key="6">
    <source>
        <dbReference type="ARBA" id="ARBA00023136"/>
    </source>
</evidence>
<evidence type="ECO:0000256" key="5">
    <source>
        <dbReference type="ARBA" id="ARBA00022989"/>
    </source>
</evidence>